<dbReference type="Pfam" id="PF00573">
    <property type="entry name" value="Ribosomal_L4"/>
    <property type="match status" value="1"/>
</dbReference>
<evidence type="ECO:0000256" key="4">
    <source>
        <dbReference type="ARBA" id="ARBA00040565"/>
    </source>
</evidence>
<dbReference type="PANTHER" id="PTHR10746:SF6">
    <property type="entry name" value="LARGE RIBOSOMAL SUBUNIT PROTEIN UL4M"/>
    <property type="match status" value="1"/>
</dbReference>
<dbReference type="EMBL" id="ML977310">
    <property type="protein sequence ID" value="KAF2122977.1"/>
    <property type="molecule type" value="Genomic_DNA"/>
</dbReference>
<dbReference type="Proteomes" id="UP000799770">
    <property type="component" value="Unassembled WGS sequence"/>
</dbReference>
<dbReference type="OrthoDB" id="275876at2759"/>
<dbReference type="AlphaFoldDB" id="A0A6A5ZW36"/>
<evidence type="ECO:0000256" key="1">
    <source>
        <dbReference type="ARBA" id="ARBA00010528"/>
    </source>
</evidence>
<name>A0A6A5ZW36_9PLEO</name>
<accession>A0A6A5ZW36</accession>
<gene>
    <name evidence="6" type="ORF">BDV96DRAFT_561777</name>
</gene>
<evidence type="ECO:0000313" key="7">
    <source>
        <dbReference type="Proteomes" id="UP000799770"/>
    </source>
</evidence>
<evidence type="ECO:0000256" key="2">
    <source>
        <dbReference type="ARBA" id="ARBA00022980"/>
    </source>
</evidence>
<dbReference type="PANTHER" id="PTHR10746">
    <property type="entry name" value="50S RIBOSOMAL PROTEIN L4"/>
    <property type="match status" value="1"/>
</dbReference>
<keyword evidence="2 6" id="KW-0689">Ribosomal protein</keyword>
<dbReference type="InterPro" id="IPR002136">
    <property type="entry name" value="Ribosomal_uL4"/>
</dbReference>
<dbReference type="InterPro" id="IPR023574">
    <property type="entry name" value="Ribosomal_uL4_dom_sf"/>
</dbReference>
<dbReference type="Gene3D" id="3.40.1370.10">
    <property type="match status" value="1"/>
</dbReference>
<dbReference type="GO" id="GO:1990904">
    <property type="term" value="C:ribonucleoprotein complex"/>
    <property type="evidence" value="ECO:0007669"/>
    <property type="project" value="UniProtKB-KW"/>
</dbReference>
<dbReference type="NCBIfam" id="TIGR03953">
    <property type="entry name" value="rplD_bact"/>
    <property type="match status" value="1"/>
</dbReference>
<feature type="region of interest" description="Disordered" evidence="5">
    <location>
        <begin position="129"/>
        <end position="149"/>
    </location>
</feature>
<evidence type="ECO:0000313" key="6">
    <source>
        <dbReference type="EMBL" id="KAF2122977.1"/>
    </source>
</evidence>
<dbReference type="GO" id="GO:0006412">
    <property type="term" value="P:translation"/>
    <property type="evidence" value="ECO:0007669"/>
    <property type="project" value="InterPro"/>
</dbReference>
<evidence type="ECO:0000256" key="3">
    <source>
        <dbReference type="ARBA" id="ARBA00023274"/>
    </source>
</evidence>
<evidence type="ECO:0000256" key="5">
    <source>
        <dbReference type="SAM" id="MobiDB-lite"/>
    </source>
</evidence>
<organism evidence="6 7">
    <name type="scientific">Lophiotrema nucula</name>
    <dbReference type="NCBI Taxonomy" id="690887"/>
    <lineage>
        <taxon>Eukaryota</taxon>
        <taxon>Fungi</taxon>
        <taxon>Dikarya</taxon>
        <taxon>Ascomycota</taxon>
        <taxon>Pezizomycotina</taxon>
        <taxon>Dothideomycetes</taxon>
        <taxon>Pleosporomycetidae</taxon>
        <taxon>Pleosporales</taxon>
        <taxon>Lophiotremataceae</taxon>
        <taxon>Lophiotrema</taxon>
    </lineage>
</organism>
<dbReference type="SUPFAM" id="SSF52166">
    <property type="entry name" value="Ribosomal protein L4"/>
    <property type="match status" value="1"/>
</dbReference>
<keyword evidence="3" id="KW-0687">Ribonucleoprotein</keyword>
<sequence length="522" mass="58728">MAPPRIAMPIRGVASQLSRSRLAQDAMHMHPQCVQRSITTSSSSQASVSTLTTSARAAFPASTVIPFENQTVNATIHQFPSLEPVRFESFPASYLYLPTRRDILHRAVIYEGDKARAGTASTKWRDEVHGSRRKLRPQKGSGRARLGDKKSPMLKGGGVAFGPKPRDFSTDLPRKVYDLAWRTALSYRFRKGELVIVDNAMELEIPSGSLLNSILRRWPDPEQKSLMVTLQDRPFLSTALDRLERFAGRTMTWEEVDVKDLLGQGRLVIERTALKNILRSHQADISNSHGGSIHTYDTGVLQPDWAGAEEYHKLIFAPRAEREDMKPELYTNLGLKKVTSGREQEQTAEEALAHVAHSNERAQKYLAAAAARMSGKAREHKALKKSWTWLERQATLLKETAATIPTKPDAIKETLLGPALQLIYDGLELQREAQLRLVERTQPYEHMLNGFDQADQVETEAKAKDLEAELQVFLAKWEEDPEEVERLTAAAVELREAAEELRNDAENLRADAEEEEARRRGI</sequence>
<comment type="similarity">
    <text evidence="1">Belongs to the universal ribosomal protein uL4 family.</text>
</comment>
<dbReference type="GO" id="GO:0003735">
    <property type="term" value="F:structural constituent of ribosome"/>
    <property type="evidence" value="ECO:0007669"/>
    <property type="project" value="InterPro"/>
</dbReference>
<protein>
    <recommendedName>
        <fullName evidence="4">Large ribosomal subunit protein uL4m</fullName>
    </recommendedName>
</protein>
<dbReference type="InterPro" id="IPR013005">
    <property type="entry name" value="Ribosomal_uL4-like"/>
</dbReference>
<keyword evidence="7" id="KW-1185">Reference proteome</keyword>
<reference evidence="6" key="1">
    <citation type="journal article" date="2020" name="Stud. Mycol.">
        <title>101 Dothideomycetes genomes: a test case for predicting lifestyles and emergence of pathogens.</title>
        <authorList>
            <person name="Haridas S."/>
            <person name="Albert R."/>
            <person name="Binder M."/>
            <person name="Bloem J."/>
            <person name="Labutti K."/>
            <person name="Salamov A."/>
            <person name="Andreopoulos B."/>
            <person name="Baker S."/>
            <person name="Barry K."/>
            <person name="Bills G."/>
            <person name="Bluhm B."/>
            <person name="Cannon C."/>
            <person name="Castanera R."/>
            <person name="Culley D."/>
            <person name="Daum C."/>
            <person name="Ezra D."/>
            <person name="Gonzalez J."/>
            <person name="Henrissat B."/>
            <person name="Kuo A."/>
            <person name="Liang C."/>
            <person name="Lipzen A."/>
            <person name="Lutzoni F."/>
            <person name="Magnuson J."/>
            <person name="Mondo S."/>
            <person name="Nolan M."/>
            <person name="Ohm R."/>
            <person name="Pangilinan J."/>
            <person name="Park H.-J."/>
            <person name="Ramirez L."/>
            <person name="Alfaro M."/>
            <person name="Sun H."/>
            <person name="Tritt A."/>
            <person name="Yoshinaga Y."/>
            <person name="Zwiers L.-H."/>
            <person name="Turgeon B."/>
            <person name="Goodwin S."/>
            <person name="Spatafora J."/>
            <person name="Crous P."/>
            <person name="Grigoriev I."/>
        </authorList>
    </citation>
    <scope>NUCLEOTIDE SEQUENCE</scope>
    <source>
        <strain evidence="6">CBS 627.86</strain>
    </source>
</reference>
<proteinExistence type="inferred from homology"/>
<dbReference type="GO" id="GO:0005840">
    <property type="term" value="C:ribosome"/>
    <property type="evidence" value="ECO:0007669"/>
    <property type="project" value="UniProtKB-KW"/>
</dbReference>
<feature type="region of interest" description="Disordered" evidence="5">
    <location>
        <begin position="500"/>
        <end position="522"/>
    </location>
</feature>